<feature type="non-terminal residue" evidence="1">
    <location>
        <position position="1"/>
    </location>
</feature>
<dbReference type="EMBL" id="JABFAF010000012">
    <property type="protein sequence ID" value="MBA0872739.1"/>
    <property type="molecule type" value="Genomic_DNA"/>
</dbReference>
<dbReference type="OrthoDB" id="10300064at2759"/>
<reference evidence="1 2" key="1">
    <citation type="journal article" date="2019" name="Genome Biol. Evol.">
        <title>Insights into the evolution of the New World diploid cottons (Gossypium, subgenus Houzingenia) based on genome sequencing.</title>
        <authorList>
            <person name="Grover C.E."/>
            <person name="Arick M.A. 2nd"/>
            <person name="Thrash A."/>
            <person name="Conover J.L."/>
            <person name="Sanders W.S."/>
            <person name="Peterson D.G."/>
            <person name="Frelichowski J.E."/>
            <person name="Scheffler J.A."/>
            <person name="Scheffler B.E."/>
            <person name="Wendel J.F."/>
        </authorList>
    </citation>
    <scope>NUCLEOTIDE SEQUENCE [LARGE SCALE GENOMIC DNA]</scope>
    <source>
        <strain evidence="1">1</strain>
        <tissue evidence="1">Leaf</tissue>
    </source>
</reference>
<dbReference type="AlphaFoldDB" id="A0A7J9MQW4"/>
<dbReference type="Proteomes" id="UP000593576">
    <property type="component" value="Unassembled WGS sequence"/>
</dbReference>
<protein>
    <submittedName>
        <fullName evidence="1">Uncharacterized protein</fullName>
    </submittedName>
</protein>
<accession>A0A7J9MQW4</accession>
<evidence type="ECO:0000313" key="1">
    <source>
        <dbReference type="EMBL" id="MBA0872739.1"/>
    </source>
</evidence>
<feature type="non-terminal residue" evidence="1">
    <location>
        <position position="88"/>
    </location>
</feature>
<name>A0A7J9MQW4_GOSSC</name>
<evidence type="ECO:0000313" key="2">
    <source>
        <dbReference type="Proteomes" id="UP000593576"/>
    </source>
</evidence>
<organism evidence="1 2">
    <name type="scientific">Gossypium schwendimanii</name>
    <name type="common">Cotton</name>
    <dbReference type="NCBI Taxonomy" id="34291"/>
    <lineage>
        <taxon>Eukaryota</taxon>
        <taxon>Viridiplantae</taxon>
        <taxon>Streptophyta</taxon>
        <taxon>Embryophyta</taxon>
        <taxon>Tracheophyta</taxon>
        <taxon>Spermatophyta</taxon>
        <taxon>Magnoliopsida</taxon>
        <taxon>eudicotyledons</taxon>
        <taxon>Gunneridae</taxon>
        <taxon>Pentapetalae</taxon>
        <taxon>rosids</taxon>
        <taxon>malvids</taxon>
        <taxon>Malvales</taxon>
        <taxon>Malvaceae</taxon>
        <taxon>Malvoideae</taxon>
        <taxon>Gossypium</taxon>
    </lineage>
</organism>
<keyword evidence="2" id="KW-1185">Reference proteome</keyword>
<sequence length="88" mass="9636">ELSLPCKLVLNVVGIEETETLDVLKSSVCISRFDSSSKFNLLKVVLCWEISLNEVFLIGVGATKSVAPSSFHLSGRLISCYCIVLEIM</sequence>
<proteinExistence type="predicted"/>
<comment type="caution">
    <text evidence="1">The sequence shown here is derived from an EMBL/GenBank/DDBJ whole genome shotgun (WGS) entry which is preliminary data.</text>
</comment>
<gene>
    <name evidence="1" type="ORF">Goshw_019607</name>
</gene>